<accession>A0A023EYU2</accession>
<keyword evidence="1" id="KW-0548">Nucleotidyltransferase</keyword>
<feature type="non-terminal residue" evidence="1">
    <location>
        <position position="1"/>
    </location>
</feature>
<protein>
    <submittedName>
        <fullName evidence="1">Putative reverse transcriptase</fullName>
    </submittedName>
</protein>
<reference evidence="1" key="1">
    <citation type="journal article" date="2014" name="PLoS Negl. Trop. Dis.">
        <title>An updated insight into the Sialotranscriptome of Triatoma infestans: developmental stage and geographic variations.</title>
        <authorList>
            <person name="Schwarz A."/>
            <person name="Medrano-Mercado N."/>
            <person name="Schaub G.A."/>
            <person name="Struchiner C.J."/>
            <person name="Bargues M.D."/>
            <person name="Levy M.Z."/>
            <person name="Ribeiro J.M."/>
        </authorList>
    </citation>
    <scope>NUCLEOTIDE SEQUENCE</scope>
    <source>
        <strain evidence="1">Chile</strain>
        <tissue evidence="1">Salivary glands</tissue>
    </source>
</reference>
<evidence type="ECO:0000313" key="1">
    <source>
        <dbReference type="EMBL" id="JAC14358.1"/>
    </source>
</evidence>
<proteinExistence type="evidence at transcript level"/>
<dbReference type="GO" id="GO:0003964">
    <property type="term" value="F:RNA-directed DNA polymerase activity"/>
    <property type="evidence" value="ECO:0007669"/>
    <property type="project" value="UniProtKB-KW"/>
</dbReference>
<sequence length="129" mass="14901">LLSTISKIFGKILLMRMNLHLGENRIIKDEQFGFWSGLSASAQLARIVNDVTEAFNNLNDAGMVQMYIQKAFDTVWQTGIIYRLLEYNFPKYLIKSVHSYLYQRKFCTSFNSNLSKPLYASSGVLRFNN</sequence>
<dbReference type="EMBL" id="GBBI01004354">
    <property type="protein sequence ID" value="JAC14358.1"/>
    <property type="molecule type" value="mRNA"/>
</dbReference>
<keyword evidence="1" id="KW-0695">RNA-directed DNA polymerase</keyword>
<keyword evidence="1" id="KW-0808">Transferase</keyword>
<dbReference type="AlphaFoldDB" id="A0A023EYU2"/>
<name>A0A023EYU2_TRIIF</name>
<organism evidence="1">
    <name type="scientific">Triatoma infestans</name>
    <name type="common">Assassin bug</name>
    <dbReference type="NCBI Taxonomy" id="30076"/>
    <lineage>
        <taxon>Eukaryota</taxon>
        <taxon>Metazoa</taxon>
        <taxon>Ecdysozoa</taxon>
        <taxon>Arthropoda</taxon>
        <taxon>Hexapoda</taxon>
        <taxon>Insecta</taxon>
        <taxon>Pterygota</taxon>
        <taxon>Neoptera</taxon>
        <taxon>Paraneoptera</taxon>
        <taxon>Hemiptera</taxon>
        <taxon>Heteroptera</taxon>
        <taxon>Panheteroptera</taxon>
        <taxon>Cimicomorpha</taxon>
        <taxon>Reduviidae</taxon>
        <taxon>Triatominae</taxon>
        <taxon>Triatoma</taxon>
    </lineage>
</organism>